<dbReference type="Proteomes" id="UP000095759">
    <property type="component" value="Unassembled WGS sequence"/>
</dbReference>
<dbReference type="AlphaFoldDB" id="A0A1E5P353"/>
<feature type="coiled-coil region" evidence="5">
    <location>
        <begin position="907"/>
        <end position="986"/>
    </location>
</feature>
<keyword evidence="2" id="KW-0731">Sigma factor</keyword>
<keyword evidence="1" id="KW-0805">Transcription regulation</keyword>
<dbReference type="InterPro" id="IPR050239">
    <property type="entry name" value="Sigma-70_RNA_pol_init_factors"/>
</dbReference>
<gene>
    <name evidence="8" type="ORF">AS594_05205</name>
</gene>
<evidence type="ECO:0000256" key="2">
    <source>
        <dbReference type="ARBA" id="ARBA00023082"/>
    </source>
</evidence>
<keyword evidence="5" id="KW-0175">Coiled coil</keyword>
<reference evidence="8 9" key="1">
    <citation type="submission" date="2016-08" db="EMBL/GenBank/DDBJ databases">
        <title>Complete genome sequence of Streptomyces agglomeratus strain 6-3-2, a novel anti-MRSA actinomycete isolated from Wuli of Tebit, China.</title>
        <authorList>
            <person name="Chen X."/>
        </authorList>
    </citation>
    <scope>NUCLEOTIDE SEQUENCE [LARGE SCALE GENOMIC DNA]</scope>
    <source>
        <strain evidence="8 9">6-3-2</strain>
    </source>
</reference>
<sequence length="1160" mass="124782">MLLTRLRNAAADGAVSESVFLEQAGALGLGPVERERLREELAALGLPVPGLVAHADGDGPNAEKVALIREENVSSLVFPSRDVVRGLLSQYADPEGYVTLRALDGVTRLAGLGVRDAAAVRAGVRLRGEAVARAEAPATGTGTGTESVVRLTEVEAYPLEGVAEDEPFPRQEATTGAGTGDLTAAVAAALTVLENDRFRRRPDMRLLSAEAEVGLAVLVRGGPDRMAEEPDDDTLSVLPTDDLRVRARDCLVLHNQRLVHKMVPRYLEQGLDYDDLFQHGALGLMRAARKFDPAKGFKFSTYATWWVRQSISRGIADEGAVIRIPVHMHEQVRKVALAERTLAIQGRPAGVADVAVYCDLTMQKVEEARKLSRRTDSLDRVIGDGVPLGDFIGWTNPLPSVEKGVLDAILLDQIMSVVDTFSEREAHILVRRLGLDGDEPSTLDELGKQIGRTRERVRQIESKAKTQFRLRLAEAGLTAAYQYGGGLGTEPGRAERQPGGQRAGSGAGAGAGAPTESSGAKRVPDTLPGAAPKPASLEEVAQSAEAGKTLDAECLKERTVASPGDHTAPGDVLTDSATETPPEARIALTHEPGEQVDRRPEGRSDDPPPVTKQGLGPVVDAHDAESSIGLVHEPRTQPVLESAPEGSPSAQAVTVASGPSAPEPVIPEQTQDTADWQQALRMPTEFGGGVAWLADYALLAVGHAQLIAPLGPSSADAVARAARDGGVLDRPVIAALEVLRRVFDAVKEAGLRPEDFLERPAEALVGMTPRAYLAARPLVLSESRLALRDSLREFVAEVPLRAGQRAAPADRSSASFVAESRPGPGPGPGSSGQMREVAVPDASASHGSTDAPTAQEQPVSLLKAGRGSASPRTPEMPRSGTANRRTGRGEAEPDAERRLTDLSRAFEAELTRERDKAQRNLAEERQAAEARRIVALAETERQLDALEDTLLRRADKALLRNEQRLRAQAEERIARLKDGHREAQQTLVERAEHAELRERAARTALAAAGERGAWAKERANDIEQHARTAMQRADDAELRANTAEEGAAVLHLRANEAQRRAENTGQQLRRYREEGEARIAGLEERLRQTEVLLAERHGALRAAQQQASAQVAAAEQRATARIAQTEHDAWARITDLQQQLAAERAAAADRSTFRDRWRRS</sequence>
<dbReference type="PROSITE" id="PS00715">
    <property type="entry name" value="SIGMA70_1"/>
    <property type="match status" value="1"/>
</dbReference>
<dbReference type="InterPro" id="IPR036388">
    <property type="entry name" value="WH-like_DNA-bd_sf"/>
</dbReference>
<evidence type="ECO:0000259" key="7">
    <source>
        <dbReference type="PROSITE" id="PS00715"/>
    </source>
</evidence>
<feature type="region of interest" description="Disordered" evidence="6">
    <location>
        <begin position="639"/>
        <end position="664"/>
    </location>
</feature>
<dbReference type="PANTHER" id="PTHR30603:SF47">
    <property type="entry name" value="RNA POLYMERASE SIGMA FACTOR SIGD, CHLOROPLASTIC"/>
    <property type="match status" value="1"/>
</dbReference>
<dbReference type="InterPro" id="IPR007630">
    <property type="entry name" value="RNA_pol_sigma70_r4"/>
</dbReference>
<name>A0A1E5P353_9ACTN</name>
<dbReference type="EMBL" id="MEHJ01000001">
    <property type="protein sequence ID" value="OEJ23965.1"/>
    <property type="molecule type" value="Genomic_DNA"/>
</dbReference>
<organism evidence="8 9">
    <name type="scientific">Streptomyces agglomeratus</name>
    <dbReference type="NCBI Taxonomy" id="285458"/>
    <lineage>
        <taxon>Bacteria</taxon>
        <taxon>Bacillati</taxon>
        <taxon>Actinomycetota</taxon>
        <taxon>Actinomycetes</taxon>
        <taxon>Kitasatosporales</taxon>
        <taxon>Streptomycetaceae</taxon>
        <taxon>Streptomyces</taxon>
    </lineage>
</organism>
<evidence type="ECO:0000256" key="4">
    <source>
        <dbReference type="ARBA" id="ARBA00023163"/>
    </source>
</evidence>
<keyword evidence="9" id="KW-1185">Reference proteome</keyword>
<dbReference type="PANTHER" id="PTHR30603">
    <property type="entry name" value="RNA POLYMERASE SIGMA FACTOR RPO"/>
    <property type="match status" value="1"/>
</dbReference>
<dbReference type="SUPFAM" id="SSF88659">
    <property type="entry name" value="Sigma3 and sigma4 domains of RNA polymerase sigma factors"/>
    <property type="match status" value="2"/>
</dbReference>
<accession>A0A1E5P353</accession>
<evidence type="ECO:0000313" key="9">
    <source>
        <dbReference type="Proteomes" id="UP000095759"/>
    </source>
</evidence>
<evidence type="ECO:0000256" key="1">
    <source>
        <dbReference type="ARBA" id="ARBA00023015"/>
    </source>
</evidence>
<feature type="compositionally biased region" description="Basic and acidic residues" evidence="6">
    <location>
        <begin position="591"/>
        <end position="606"/>
    </location>
</feature>
<dbReference type="Pfam" id="PF04542">
    <property type="entry name" value="Sigma70_r2"/>
    <property type="match status" value="1"/>
</dbReference>
<dbReference type="InterPro" id="IPR014284">
    <property type="entry name" value="RNA_pol_sigma-70_dom"/>
</dbReference>
<dbReference type="InterPro" id="IPR013325">
    <property type="entry name" value="RNA_pol_sigma_r2"/>
</dbReference>
<keyword evidence="4" id="KW-0804">Transcription</keyword>
<dbReference type="Pfam" id="PF04545">
    <property type="entry name" value="Sigma70_r4"/>
    <property type="match status" value="1"/>
</dbReference>
<dbReference type="InterPro" id="IPR007627">
    <property type="entry name" value="RNA_pol_sigma70_r2"/>
</dbReference>
<dbReference type="GO" id="GO:0016987">
    <property type="term" value="F:sigma factor activity"/>
    <property type="evidence" value="ECO:0007669"/>
    <property type="project" value="UniProtKB-KW"/>
</dbReference>
<proteinExistence type="predicted"/>
<dbReference type="Gene3D" id="1.10.10.10">
    <property type="entry name" value="Winged helix-like DNA-binding domain superfamily/Winged helix DNA-binding domain"/>
    <property type="match status" value="2"/>
</dbReference>
<dbReference type="Gene3D" id="1.10.601.10">
    <property type="entry name" value="RNA Polymerase Primary Sigma Factor"/>
    <property type="match status" value="1"/>
</dbReference>
<dbReference type="PRINTS" id="PR00046">
    <property type="entry name" value="SIGMA70FCT"/>
</dbReference>
<feature type="region of interest" description="Disordered" evidence="6">
    <location>
        <begin position="487"/>
        <end position="550"/>
    </location>
</feature>
<protein>
    <recommendedName>
        <fullName evidence="7">RNA polymerase sigma-70 domain-containing protein</fullName>
    </recommendedName>
</protein>
<dbReference type="InterPro" id="IPR013324">
    <property type="entry name" value="RNA_pol_sigma_r3/r4-like"/>
</dbReference>
<evidence type="ECO:0000256" key="5">
    <source>
        <dbReference type="SAM" id="Coils"/>
    </source>
</evidence>
<dbReference type="NCBIfam" id="TIGR02937">
    <property type="entry name" value="sigma70-ECF"/>
    <property type="match status" value="1"/>
</dbReference>
<comment type="caution">
    <text evidence="8">The sequence shown here is derived from an EMBL/GenBank/DDBJ whole genome shotgun (WGS) entry which is preliminary data.</text>
</comment>
<feature type="region of interest" description="Disordered" evidence="6">
    <location>
        <begin position="863"/>
        <end position="901"/>
    </location>
</feature>
<keyword evidence="3" id="KW-0238">DNA-binding</keyword>
<dbReference type="GO" id="GO:0003677">
    <property type="term" value="F:DNA binding"/>
    <property type="evidence" value="ECO:0007669"/>
    <property type="project" value="UniProtKB-KW"/>
</dbReference>
<feature type="compositionally biased region" description="Basic and acidic residues" evidence="6">
    <location>
        <begin position="887"/>
        <end position="901"/>
    </location>
</feature>
<evidence type="ECO:0000256" key="6">
    <source>
        <dbReference type="SAM" id="MobiDB-lite"/>
    </source>
</evidence>
<evidence type="ECO:0000313" key="8">
    <source>
        <dbReference type="EMBL" id="OEJ23965.1"/>
    </source>
</evidence>
<feature type="coiled-coil region" evidence="5">
    <location>
        <begin position="1019"/>
        <end position="1092"/>
    </location>
</feature>
<feature type="region of interest" description="Disordered" evidence="6">
    <location>
        <begin position="802"/>
        <end position="835"/>
    </location>
</feature>
<dbReference type="GO" id="GO:0006352">
    <property type="term" value="P:DNA-templated transcription initiation"/>
    <property type="evidence" value="ECO:0007669"/>
    <property type="project" value="InterPro"/>
</dbReference>
<feature type="region of interest" description="Disordered" evidence="6">
    <location>
        <begin position="584"/>
        <end position="617"/>
    </location>
</feature>
<dbReference type="SUPFAM" id="SSF88946">
    <property type="entry name" value="Sigma2 domain of RNA polymerase sigma factors"/>
    <property type="match status" value="1"/>
</dbReference>
<feature type="domain" description="RNA polymerase sigma-70" evidence="7">
    <location>
        <begin position="275"/>
        <end position="288"/>
    </location>
</feature>
<evidence type="ECO:0000256" key="3">
    <source>
        <dbReference type="ARBA" id="ARBA00023125"/>
    </source>
</evidence>
<dbReference type="InterPro" id="IPR000943">
    <property type="entry name" value="RNA_pol_sigma70"/>
</dbReference>
<feature type="compositionally biased region" description="Gly residues" evidence="6">
    <location>
        <begin position="501"/>
        <end position="511"/>
    </location>
</feature>